<organism evidence="7 8">
    <name type="scientific">Candidatus Accumulibacter proximus</name>
    <dbReference type="NCBI Taxonomy" id="2954385"/>
    <lineage>
        <taxon>Bacteria</taxon>
        <taxon>Pseudomonadati</taxon>
        <taxon>Pseudomonadota</taxon>
        <taxon>Betaproteobacteria</taxon>
        <taxon>Candidatus Accumulibacter</taxon>
    </lineage>
</organism>
<dbReference type="Gene3D" id="2.30.110.10">
    <property type="entry name" value="Electron Transport, Fmn-binding Protein, Chain A"/>
    <property type="match status" value="1"/>
</dbReference>
<evidence type="ECO:0000259" key="5">
    <source>
        <dbReference type="Pfam" id="PF07238"/>
    </source>
</evidence>
<evidence type="ECO:0000256" key="1">
    <source>
        <dbReference type="ARBA" id="ARBA00022636"/>
    </source>
</evidence>
<dbReference type="GO" id="GO:0035438">
    <property type="term" value="F:cyclic-di-GMP binding"/>
    <property type="evidence" value="ECO:0007669"/>
    <property type="project" value="UniProtKB-UniRule"/>
</dbReference>
<dbReference type="Gene3D" id="2.40.10.220">
    <property type="entry name" value="predicted glycosyltransferase like domains"/>
    <property type="match status" value="1"/>
</dbReference>
<dbReference type="GO" id="GO:0071945">
    <property type="term" value="P:regulation of bacterial-type flagellum-dependent cell motility by regulation of motor speed"/>
    <property type="evidence" value="ECO:0007669"/>
    <property type="project" value="UniProtKB-UniRule"/>
</dbReference>
<dbReference type="EMBL" id="JADJMH010000009">
    <property type="protein sequence ID" value="MBK7675388.1"/>
    <property type="molecule type" value="Genomic_DNA"/>
</dbReference>
<evidence type="ECO:0000256" key="4">
    <source>
        <dbReference type="HAMAP-Rule" id="MF_01457"/>
    </source>
</evidence>
<proteinExistence type="inferred from homology"/>
<dbReference type="AlphaFoldDB" id="A0A935PZU9"/>
<evidence type="ECO:0000259" key="6">
    <source>
        <dbReference type="Pfam" id="PF07317"/>
    </source>
</evidence>
<keyword evidence="2 4" id="KW-0547">Nucleotide-binding</keyword>
<evidence type="ECO:0000256" key="2">
    <source>
        <dbReference type="ARBA" id="ARBA00022741"/>
    </source>
</evidence>
<keyword evidence="7" id="KW-0282">Flagellum</keyword>
<dbReference type="Pfam" id="PF07317">
    <property type="entry name" value="PilZN"/>
    <property type="match status" value="1"/>
</dbReference>
<comment type="subunit">
    <text evidence="4">Monomer. Interacts with the flagellar basal bodies.</text>
</comment>
<dbReference type="InterPro" id="IPR009926">
    <property type="entry name" value="T3SS_YcgR_PilZN"/>
</dbReference>
<evidence type="ECO:0000313" key="7">
    <source>
        <dbReference type="EMBL" id="MBK7675388.1"/>
    </source>
</evidence>
<gene>
    <name evidence="4" type="primary">ycgR</name>
    <name evidence="7" type="ORF">IPJ27_11860</name>
</gene>
<dbReference type="Pfam" id="PF07238">
    <property type="entry name" value="PilZ"/>
    <property type="match status" value="1"/>
</dbReference>
<protein>
    <recommendedName>
        <fullName evidence="4">Flagellar brake protein YcgR</fullName>
    </recommendedName>
    <alternativeName>
        <fullName evidence="4">Cyclic di-GMP binding protein YcgR</fullName>
    </alternativeName>
</protein>
<evidence type="ECO:0000313" key="8">
    <source>
        <dbReference type="Proteomes" id="UP000697998"/>
    </source>
</evidence>
<dbReference type="Proteomes" id="UP000697998">
    <property type="component" value="Unassembled WGS sequence"/>
</dbReference>
<accession>A0A935PZU9</accession>
<keyword evidence="7" id="KW-0966">Cell projection</keyword>
<sequence>MEETDVQGQAEKVAVRFEIERPDDYGQYLLHSKAEIVAVLRSLIQRRSLISAYFDQGRSFLLTSLLKLDLEAGELVLDCGREDKVNRLALLAERVLLTTTVDKVKVQFTLGKLSETQSGGLPAFSAALPDKILRLQRREYYRLSTPVTKPVKFVATIRRRDGSALLAEATLLDISGGGIGLMAAPRLAALLQRSDILTDCKMTLPDEGLLVATLCIRNKLDVTTRGGARYVRVGCQFVALPGARMTMLQRYITRVERERKARLSGMA</sequence>
<keyword evidence="3 4" id="KW-0975">Bacterial flagellum</keyword>
<evidence type="ECO:0000256" key="3">
    <source>
        <dbReference type="ARBA" id="ARBA00023143"/>
    </source>
</evidence>
<dbReference type="GO" id="GO:0009425">
    <property type="term" value="C:bacterial-type flagellum basal body"/>
    <property type="evidence" value="ECO:0007669"/>
    <property type="project" value="UniProtKB-SubCell"/>
</dbReference>
<comment type="function">
    <text evidence="4">Acts as a flagellar brake, regulating swimming and swarming in a bis-(3'-5') cyclic diguanylic acid (c-di-GMP)-dependent manner. Binds 1 c-di-GMP dimer per subunit. Increasing levels of c-di-GMP lead to decreased motility.</text>
</comment>
<dbReference type="HAMAP" id="MF_01457">
    <property type="entry name" value="YcgR"/>
    <property type="match status" value="1"/>
</dbReference>
<comment type="similarity">
    <text evidence="4">Belongs to the YcgR family.</text>
</comment>
<dbReference type="InterPro" id="IPR012349">
    <property type="entry name" value="Split_barrel_FMN-bd"/>
</dbReference>
<feature type="domain" description="PilZ" evidence="5">
    <location>
        <begin position="136"/>
        <end position="253"/>
    </location>
</feature>
<keyword evidence="1 4" id="KW-0973">c-di-GMP</keyword>
<dbReference type="InterPro" id="IPR009875">
    <property type="entry name" value="PilZ_domain"/>
</dbReference>
<reference evidence="7 8" key="1">
    <citation type="submission" date="2020-10" db="EMBL/GenBank/DDBJ databases">
        <title>Connecting structure to function with the recovery of over 1000 high-quality activated sludge metagenome-assembled genomes encoding full-length rRNA genes using long-read sequencing.</title>
        <authorList>
            <person name="Singleton C.M."/>
            <person name="Petriglieri F."/>
            <person name="Kristensen J.M."/>
            <person name="Kirkegaard R.H."/>
            <person name="Michaelsen T.Y."/>
            <person name="Andersen M.H."/>
            <person name="Karst S.M."/>
            <person name="Dueholm M.S."/>
            <person name="Nielsen P.H."/>
            <person name="Albertsen M."/>
        </authorList>
    </citation>
    <scope>NUCLEOTIDE SEQUENCE [LARGE SCALE GENOMIC DNA]</scope>
    <source>
        <strain evidence="7">EsbW_18-Q3-R4-48_BATAC.285</strain>
    </source>
</reference>
<dbReference type="InterPro" id="IPR023787">
    <property type="entry name" value="T3SS_YcgR"/>
</dbReference>
<comment type="caution">
    <text evidence="7">The sequence shown here is derived from an EMBL/GenBank/DDBJ whole genome shotgun (WGS) entry which is preliminary data.</text>
</comment>
<keyword evidence="7" id="KW-0969">Cilium</keyword>
<comment type="subcellular location">
    <subcellularLocation>
        <location evidence="4">Bacterial flagellum basal body</location>
    </subcellularLocation>
</comment>
<feature type="domain" description="Type III secretion system flagellar brake protein YcgR PilZN" evidence="6">
    <location>
        <begin position="28"/>
        <end position="134"/>
    </location>
</feature>
<name>A0A935PZU9_9PROT</name>
<dbReference type="GO" id="GO:0071973">
    <property type="term" value="P:bacterial-type flagellum-dependent cell motility"/>
    <property type="evidence" value="ECO:0007669"/>
    <property type="project" value="UniProtKB-UniRule"/>
</dbReference>